<dbReference type="Pfam" id="PF20557">
    <property type="entry name" value="DnaT_2"/>
    <property type="match status" value="1"/>
</dbReference>
<protein>
    <recommendedName>
        <fullName evidence="1">Putative DnaT-like domain-containing protein</fullName>
    </recommendedName>
</protein>
<dbReference type="Proteomes" id="UP000221254">
    <property type="component" value="Segment"/>
</dbReference>
<organism evidence="2 3">
    <name type="scientific">Salmonella phage St162</name>
    <dbReference type="NCBI Taxonomy" id="2024312"/>
    <lineage>
        <taxon>Viruses</taxon>
        <taxon>Duplodnaviria</taxon>
        <taxon>Heunggongvirae</taxon>
        <taxon>Uroviricota</taxon>
        <taxon>Caudoviricetes</taxon>
        <taxon>Sarkviridae</taxon>
        <taxon>Guernseyvirinae</taxon>
        <taxon>Cornellvirus</taxon>
        <taxon>Cornellvirus St162</taxon>
    </lineage>
</organism>
<keyword evidence="3" id="KW-1185">Reference proteome</keyword>
<name>A0A291AX89_9CAUD</name>
<reference evidence="2 3" key="1">
    <citation type="submission" date="2017-05" db="EMBL/GenBank/DDBJ databases">
        <title>The isolation and characterization of 16 novel Shigella-infecting phages from the environment.</title>
        <authorList>
            <person name="Doore S.M."/>
            <person name="Schrad J.R."/>
            <person name="Dover J.A."/>
            <person name="Parent K.N."/>
        </authorList>
    </citation>
    <scope>NUCLEOTIDE SEQUENCE [LARGE SCALE GENOMIC DNA]</scope>
</reference>
<dbReference type="InterPro" id="IPR046787">
    <property type="entry name" value="DnaT_2"/>
</dbReference>
<proteinExistence type="predicted"/>
<evidence type="ECO:0000313" key="2">
    <source>
        <dbReference type="EMBL" id="ATE85632.1"/>
    </source>
</evidence>
<gene>
    <name evidence="2" type="ORF">St162_gp47</name>
</gene>
<evidence type="ECO:0000313" key="3">
    <source>
        <dbReference type="Proteomes" id="UP000221254"/>
    </source>
</evidence>
<feature type="domain" description="Putative DnaT-like" evidence="1">
    <location>
        <begin position="1"/>
        <end position="169"/>
    </location>
</feature>
<dbReference type="EMBL" id="MF158037">
    <property type="protein sequence ID" value="ATE85632.1"/>
    <property type="molecule type" value="Genomic_DNA"/>
</dbReference>
<accession>A0A291AX89</accession>
<sequence length="169" mass="17594">MALVVEDGSIVAGADSYLSLEDARALAAKYGYVLPADDTGAEAALRNGAMYVGLQEPAMCGRRVSAAQSLSFPRTGISLYGFPVANNVIPEQVKLAQLIAGVEYGSGTDVRASSDGRVTTMERVEGAVTVEYANNGNTGSTITITAAMDALRPLLCGSNNAFSFNVYRG</sequence>
<evidence type="ECO:0000259" key="1">
    <source>
        <dbReference type="Pfam" id="PF20557"/>
    </source>
</evidence>